<keyword evidence="3" id="KW-0411">Iron-sulfur</keyword>
<dbReference type="Proteomes" id="UP000485484">
    <property type="component" value="Unassembled WGS sequence"/>
</dbReference>
<evidence type="ECO:0000313" key="5">
    <source>
        <dbReference type="EMBL" id="OPZ93612.1"/>
    </source>
</evidence>
<accession>A0A1V5MKK2</accession>
<dbReference type="InterPro" id="IPR017900">
    <property type="entry name" value="4Fe4S_Fe_S_CS"/>
</dbReference>
<dbReference type="PANTHER" id="PTHR43122:SF1">
    <property type="entry name" value="IRON-SULFUR-BINDING PROTEIN"/>
    <property type="match status" value="1"/>
</dbReference>
<evidence type="ECO:0000256" key="1">
    <source>
        <dbReference type="ARBA" id="ARBA00022723"/>
    </source>
</evidence>
<evidence type="ECO:0000256" key="3">
    <source>
        <dbReference type="ARBA" id="ARBA00023014"/>
    </source>
</evidence>
<protein>
    <submittedName>
        <fullName evidence="5">2-oxoglutarate-acceptor oxidoreductase subunit OorD</fullName>
    </submittedName>
</protein>
<organism evidence="5">
    <name type="scientific">candidate division TA06 bacterium ADurb.Bin417</name>
    <dbReference type="NCBI Taxonomy" id="1852828"/>
    <lineage>
        <taxon>Bacteria</taxon>
        <taxon>Bacteria division TA06</taxon>
    </lineage>
</organism>
<dbReference type="PROSITE" id="PS51379">
    <property type="entry name" value="4FE4S_FER_2"/>
    <property type="match status" value="2"/>
</dbReference>
<name>A0A1V5MKK2_UNCT6</name>
<feature type="domain" description="4Fe-4S ferredoxin-type" evidence="4">
    <location>
        <begin position="6"/>
        <end position="35"/>
    </location>
</feature>
<dbReference type="AlphaFoldDB" id="A0A1V5MKK2"/>
<feature type="domain" description="4Fe-4S ferredoxin-type" evidence="4">
    <location>
        <begin position="44"/>
        <end position="73"/>
    </location>
</feature>
<sequence length="84" mass="8961">MGKTGFEVKVDIERCKGCGLCLAFCTRGHLSLSETKNRRGCHYALVRAGGQSCTGCLRCALICPDAALEITRSEGPVLAVKSDK</sequence>
<dbReference type="EMBL" id="MWAK01000015">
    <property type="protein sequence ID" value="OPZ93612.1"/>
    <property type="molecule type" value="Genomic_DNA"/>
</dbReference>
<evidence type="ECO:0000259" key="4">
    <source>
        <dbReference type="PROSITE" id="PS51379"/>
    </source>
</evidence>
<dbReference type="Gene3D" id="3.30.70.20">
    <property type="match status" value="1"/>
</dbReference>
<proteinExistence type="predicted"/>
<keyword evidence="1" id="KW-0479">Metal-binding</keyword>
<reference evidence="5" key="1">
    <citation type="submission" date="2017-02" db="EMBL/GenBank/DDBJ databases">
        <title>Delving into the versatile metabolic prowess of the omnipresent phylum Bacteroidetes.</title>
        <authorList>
            <person name="Nobu M.K."/>
            <person name="Mei R."/>
            <person name="Narihiro T."/>
            <person name="Kuroda K."/>
            <person name="Liu W.-T."/>
        </authorList>
    </citation>
    <scope>NUCLEOTIDE SEQUENCE</scope>
    <source>
        <strain evidence="5">ADurb.Bin417</strain>
    </source>
</reference>
<dbReference type="InterPro" id="IPR017896">
    <property type="entry name" value="4Fe4S_Fe-S-bd"/>
</dbReference>
<dbReference type="GO" id="GO:0051536">
    <property type="term" value="F:iron-sulfur cluster binding"/>
    <property type="evidence" value="ECO:0007669"/>
    <property type="project" value="UniProtKB-KW"/>
</dbReference>
<gene>
    <name evidence="5" type="ORF">BWY73_00213</name>
</gene>
<keyword evidence="2" id="KW-0408">Iron</keyword>
<evidence type="ECO:0000256" key="2">
    <source>
        <dbReference type="ARBA" id="ARBA00023004"/>
    </source>
</evidence>
<dbReference type="PANTHER" id="PTHR43122">
    <property type="entry name" value="FERREDOXIN SUBUNIT OF PYRUVATE:FLAVODOXIN OXIDOREDUCTASE-RELATED"/>
    <property type="match status" value="1"/>
</dbReference>
<dbReference type="GO" id="GO:0046872">
    <property type="term" value="F:metal ion binding"/>
    <property type="evidence" value="ECO:0007669"/>
    <property type="project" value="UniProtKB-KW"/>
</dbReference>
<dbReference type="Pfam" id="PF12838">
    <property type="entry name" value="Fer4_7"/>
    <property type="match status" value="1"/>
</dbReference>
<dbReference type="PROSITE" id="PS00198">
    <property type="entry name" value="4FE4S_FER_1"/>
    <property type="match status" value="1"/>
</dbReference>
<dbReference type="SUPFAM" id="SSF54862">
    <property type="entry name" value="4Fe-4S ferredoxins"/>
    <property type="match status" value="1"/>
</dbReference>
<comment type="caution">
    <text evidence="5">The sequence shown here is derived from an EMBL/GenBank/DDBJ whole genome shotgun (WGS) entry which is preliminary data.</text>
</comment>